<feature type="non-terminal residue" evidence="8">
    <location>
        <position position="1"/>
    </location>
</feature>
<keyword evidence="7" id="KW-0406">Ion transport</keyword>
<keyword evidence="5 7" id="KW-1133">Transmembrane helix</keyword>
<keyword evidence="4 7" id="KW-0812">Transmembrane</keyword>
<comment type="caution">
    <text evidence="7">Lacks conserved residue(s) required for the propagation of feature annotation.</text>
</comment>
<keyword evidence="3 7" id="KW-0813">Transport</keyword>
<dbReference type="SUPFAM" id="SSF103473">
    <property type="entry name" value="MFS general substrate transporter"/>
    <property type="match status" value="1"/>
</dbReference>
<dbReference type="Pfam" id="PF06963">
    <property type="entry name" value="FPN1"/>
    <property type="match status" value="1"/>
</dbReference>
<dbReference type="Proteomes" id="UP001054857">
    <property type="component" value="Unassembled WGS sequence"/>
</dbReference>
<dbReference type="PANTHER" id="PTHR11660">
    <property type="entry name" value="SOLUTE CARRIER FAMILY 40 MEMBER"/>
    <property type="match status" value="1"/>
</dbReference>
<feature type="transmembrane region" description="Helical" evidence="7">
    <location>
        <begin position="83"/>
        <end position="114"/>
    </location>
</feature>
<feature type="transmembrane region" description="Helical" evidence="7">
    <location>
        <begin position="20"/>
        <end position="45"/>
    </location>
</feature>
<accession>A0AAD3E2Y6</accession>
<evidence type="ECO:0000256" key="4">
    <source>
        <dbReference type="ARBA" id="ARBA00022692"/>
    </source>
</evidence>
<organism evidence="8 9">
    <name type="scientific">Astrephomene gubernaculifera</name>
    <dbReference type="NCBI Taxonomy" id="47775"/>
    <lineage>
        <taxon>Eukaryota</taxon>
        <taxon>Viridiplantae</taxon>
        <taxon>Chlorophyta</taxon>
        <taxon>core chlorophytes</taxon>
        <taxon>Chlorophyceae</taxon>
        <taxon>CS clade</taxon>
        <taxon>Chlamydomonadales</taxon>
        <taxon>Astrephomenaceae</taxon>
        <taxon>Astrephomene</taxon>
    </lineage>
</organism>
<protein>
    <recommendedName>
        <fullName evidence="7">Solute carrier family 40 member</fullName>
    </recommendedName>
</protein>
<dbReference type="Gene3D" id="1.20.1250.20">
    <property type="entry name" value="MFS general substrate transporter like domains"/>
    <property type="match status" value="1"/>
</dbReference>
<comment type="caution">
    <text evidence="8">The sequence shown here is derived from an EMBL/GenBank/DDBJ whole genome shotgun (WGS) entry which is preliminary data.</text>
</comment>
<dbReference type="EMBL" id="BMAR01000037">
    <property type="protein sequence ID" value="GFR50401.1"/>
    <property type="molecule type" value="Genomic_DNA"/>
</dbReference>
<evidence type="ECO:0000313" key="8">
    <source>
        <dbReference type="EMBL" id="GFR50401.1"/>
    </source>
</evidence>
<evidence type="ECO:0000313" key="9">
    <source>
        <dbReference type="Proteomes" id="UP001054857"/>
    </source>
</evidence>
<sequence>AALHAARYVDSWRVYVRQPVLLPCVALALLYMTVLSLGFLMTSYLKWSGMSEAEVSGYRGVGALTGLAATAIFPPLSKRAGLAFCAVAGVTYQLACLAAGVLPTVVAAAAAAAAAGNRGGGEQGNKPAVGQVRVLVAGLVTSRTGLWLYDLAVTQLIQEDVRQDLLGNVYGVQSSLQATFEMLSFVAGLAVSNPAAFHWLMLGSLGSVAVAAGLVWSY</sequence>
<proteinExistence type="inferred from homology"/>
<keyword evidence="6 7" id="KW-0472">Membrane</keyword>
<evidence type="ECO:0000256" key="3">
    <source>
        <dbReference type="ARBA" id="ARBA00022448"/>
    </source>
</evidence>
<feature type="non-terminal residue" evidence="8">
    <location>
        <position position="218"/>
    </location>
</feature>
<comment type="subcellular location">
    <subcellularLocation>
        <location evidence="1 7">Membrane</location>
        <topology evidence="1 7">Multi-pass membrane protein</topology>
    </subcellularLocation>
</comment>
<gene>
    <name evidence="8" type="ORF">Agub_g12618</name>
</gene>
<name>A0AAD3E2Y6_9CHLO</name>
<evidence type="ECO:0000256" key="5">
    <source>
        <dbReference type="ARBA" id="ARBA00022989"/>
    </source>
</evidence>
<dbReference type="InterPro" id="IPR036259">
    <property type="entry name" value="MFS_trans_sf"/>
</dbReference>
<evidence type="ECO:0000256" key="7">
    <source>
        <dbReference type="RuleBase" id="RU365065"/>
    </source>
</evidence>
<feature type="transmembrane region" description="Helical" evidence="7">
    <location>
        <begin position="57"/>
        <end position="76"/>
    </location>
</feature>
<evidence type="ECO:0000256" key="6">
    <source>
        <dbReference type="ARBA" id="ARBA00023136"/>
    </source>
</evidence>
<reference evidence="8 9" key="1">
    <citation type="journal article" date="2021" name="Sci. Rep.">
        <title>Genome sequencing of the multicellular alga Astrephomene provides insights into convergent evolution of germ-soma differentiation.</title>
        <authorList>
            <person name="Yamashita S."/>
            <person name="Yamamoto K."/>
            <person name="Matsuzaki R."/>
            <person name="Suzuki S."/>
            <person name="Yamaguchi H."/>
            <person name="Hirooka S."/>
            <person name="Minakuchi Y."/>
            <person name="Miyagishima S."/>
            <person name="Kawachi M."/>
            <person name="Toyoda A."/>
            <person name="Nozaki H."/>
        </authorList>
    </citation>
    <scope>NUCLEOTIDE SEQUENCE [LARGE SCALE GENOMIC DNA]</scope>
    <source>
        <strain evidence="8 9">NIES-4017</strain>
    </source>
</reference>
<keyword evidence="9" id="KW-1185">Reference proteome</keyword>
<dbReference type="GO" id="GO:0016020">
    <property type="term" value="C:membrane"/>
    <property type="evidence" value="ECO:0007669"/>
    <property type="project" value="UniProtKB-SubCell"/>
</dbReference>
<comment type="similarity">
    <text evidence="2 7">Belongs to the ferroportin (FP) (TC 2.A.100) family. SLC40A subfamily.</text>
</comment>
<dbReference type="GO" id="GO:0005381">
    <property type="term" value="F:iron ion transmembrane transporter activity"/>
    <property type="evidence" value="ECO:0007669"/>
    <property type="project" value="UniProtKB-UniRule"/>
</dbReference>
<comment type="function">
    <text evidence="7">May be involved in iron transport and iron homeostasis.</text>
</comment>
<evidence type="ECO:0000256" key="2">
    <source>
        <dbReference type="ARBA" id="ARBA00006279"/>
    </source>
</evidence>
<dbReference type="InterPro" id="IPR009716">
    <property type="entry name" value="Ferroportin-1"/>
</dbReference>
<dbReference type="AlphaFoldDB" id="A0AAD3E2Y6"/>
<feature type="transmembrane region" description="Helical" evidence="7">
    <location>
        <begin position="196"/>
        <end position="216"/>
    </location>
</feature>
<evidence type="ECO:0000256" key="1">
    <source>
        <dbReference type="ARBA" id="ARBA00004141"/>
    </source>
</evidence>
<dbReference type="PANTHER" id="PTHR11660:SF57">
    <property type="entry name" value="SOLUTE CARRIER FAMILY 40 MEMBER"/>
    <property type="match status" value="1"/>
</dbReference>